<dbReference type="EMBL" id="VAJB01000015">
    <property type="protein sequence ID" value="TRB74449.1"/>
    <property type="molecule type" value="Genomic_DNA"/>
</dbReference>
<evidence type="ECO:0000313" key="3">
    <source>
        <dbReference type="EMBL" id="VEI77705.1"/>
    </source>
</evidence>
<sequence length="185" mass="21124">MIKPITVNEALIGNALLNIKEGNIHPCLKMGFSEEQLKAINNLSIDEIMDISNSVVSFAKVEINHETFWKLLAIAQANTQQRQIIDRALLLGASIEMLHQYFGLSTSEVSARRQLLGIEEKMGRKAAASDEESTHIWEIWQRYKQRMEILDSQEGLELLCLIAEEGNMNLTVVWKLVSEWYSKHK</sequence>
<dbReference type="Pfam" id="PF11198">
    <property type="entry name" value="DUF2857"/>
    <property type="match status" value="1"/>
</dbReference>
<keyword evidence="5" id="KW-1185">Reference proteome</keyword>
<dbReference type="GeneID" id="31488055"/>
<dbReference type="AlphaFoldDB" id="A0A249A287"/>
<dbReference type="InterPro" id="IPR021364">
    <property type="entry name" value="DUF2857"/>
</dbReference>
<dbReference type="Proteomes" id="UP000318394">
    <property type="component" value="Unassembled WGS sequence"/>
</dbReference>
<dbReference type="Proteomes" id="UP000315164">
    <property type="component" value="Unassembled WGS sequence"/>
</dbReference>
<dbReference type="EMBL" id="VAJI01000012">
    <property type="protein sequence ID" value="TRB37497.1"/>
    <property type="molecule type" value="Genomic_DNA"/>
</dbReference>
<protein>
    <submittedName>
        <fullName evidence="2">DUF2857 domain-containing protein</fullName>
    </submittedName>
    <submittedName>
        <fullName evidence="3">Protein of uncharacterized function (DUF2857)</fullName>
    </submittedName>
</protein>
<dbReference type="RefSeq" id="WP_012340858.1">
    <property type="nucleotide sequence ID" value="NZ_CP017504.1"/>
</dbReference>
<accession>A0A249A287</accession>
<gene>
    <name evidence="2" type="ORF">FEA53_08145</name>
    <name evidence="1" type="ORF">FEB89_07190</name>
    <name evidence="3" type="ORF">NCTC10643_01589</name>
</gene>
<dbReference type="EMBL" id="LR134495">
    <property type="protein sequence ID" value="VEI77705.1"/>
    <property type="molecule type" value="Genomic_DNA"/>
</dbReference>
<evidence type="ECO:0000313" key="1">
    <source>
        <dbReference type="EMBL" id="TRB37497.1"/>
    </source>
</evidence>
<proteinExistence type="predicted"/>
<dbReference type="Proteomes" id="UP000271188">
    <property type="component" value="Chromosome"/>
</dbReference>
<name>A0A249A287_MANHA</name>
<evidence type="ECO:0000313" key="5">
    <source>
        <dbReference type="Proteomes" id="UP000318394"/>
    </source>
</evidence>
<dbReference type="OrthoDB" id="7065319at2"/>
<reference evidence="3" key="1">
    <citation type="submission" date="2018-12" db="EMBL/GenBank/DDBJ databases">
        <authorList>
            <consortium name="Pathogen Informatics"/>
        </authorList>
    </citation>
    <scope>NUCLEOTIDE SEQUENCE [LARGE SCALE GENOMIC DNA]</scope>
    <source>
        <strain evidence="3">NCTC10643</strain>
    </source>
</reference>
<evidence type="ECO:0000313" key="4">
    <source>
        <dbReference type="Proteomes" id="UP000315164"/>
    </source>
</evidence>
<reference evidence="4 5" key="2">
    <citation type="journal article" date="2019" name="Vet. Microbiol.">
        <title>Genetic characterization of susceptible and multi-drug resistant Mannheimia haemolytica isolated from high-risk stocker calves prior to and after antimicrobial metaphylaxis.</title>
        <authorList>
            <person name="Snyder E.R."/>
            <person name="Alvarez-Narvaez S."/>
            <person name="Credille B.C."/>
        </authorList>
    </citation>
    <scope>NUCLEOTIDE SEQUENCE [LARGE SCALE GENOMIC DNA]</scope>
    <source>
        <strain evidence="2 4">UGA-R5-128-1</strain>
        <strain evidence="1 5">UGA-R7-163-1</strain>
    </source>
</reference>
<evidence type="ECO:0000313" key="2">
    <source>
        <dbReference type="EMBL" id="TRB74449.1"/>
    </source>
</evidence>
<organism evidence="2 4">
    <name type="scientific">Mannheimia haemolytica</name>
    <name type="common">Pasteurella haemolytica</name>
    <dbReference type="NCBI Taxonomy" id="75985"/>
    <lineage>
        <taxon>Bacteria</taxon>
        <taxon>Pseudomonadati</taxon>
        <taxon>Pseudomonadota</taxon>
        <taxon>Gammaproteobacteria</taxon>
        <taxon>Pasteurellales</taxon>
        <taxon>Pasteurellaceae</taxon>
        <taxon>Mannheimia</taxon>
    </lineage>
</organism>